<feature type="domain" description="Acyl-CoA oxidase/dehydrogenase middle" evidence="7">
    <location>
        <begin position="121"/>
        <end position="216"/>
    </location>
</feature>
<dbReference type="GO" id="GO:0003995">
    <property type="term" value="F:acyl-CoA dehydrogenase activity"/>
    <property type="evidence" value="ECO:0007669"/>
    <property type="project" value="InterPro"/>
</dbReference>
<evidence type="ECO:0000259" key="7">
    <source>
        <dbReference type="Pfam" id="PF02770"/>
    </source>
</evidence>
<dbReference type="Pfam" id="PF02771">
    <property type="entry name" value="Acyl-CoA_dh_N"/>
    <property type="match status" value="1"/>
</dbReference>
<comment type="similarity">
    <text evidence="2 5">Belongs to the acyl-CoA dehydrogenase family.</text>
</comment>
<keyword evidence="4 5" id="KW-0274">FAD</keyword>
<evidence type="ECO:0000259" key="6">
    <source>
        <dbReference type="Pfam" id="PF00441"/>
    </source>
</evidence>
<keyword evidence="3 5" id="KW-0285">Flavoprotein</keyword>
<dbReference type="Pfam" id="PF02770">
    <property type="entry name" value="Acyl-CoA_dh_M"/>
    <property type="match status" value="1"/>
</dbReference>
<feature type="domain" description="Acyl-CoA dehydrogenase/oxidase N-terminal" evidence="8">
    <location>
        <begin position="13"/>
        <end position="116"/>
    </location>
</feature>
<proteinExistence type="inferred from homology"/>
<organism evidence="9 10">
    <name type="scientific">Nonomuraea longispora</name>
    <dbReference type="NCBI Taxonomy" id="1848320"/>
    <lineage>
        <taxon>Bacteria</taxon>
        <taxon>Bacillati</taxon>
        <taxon>Actinomycetota</taxon>
        <taxon>Actinomycetes</taxon>
        <taxon>Streptosporangiales</taxon>
        <taxon>Streptosporangiaceae</taxon>
        <taxon>Nonomuraea</taxon>
    </lineage>
</organism>
<evidence type="ECO:0000313" key="10">
    <source>
        <dbReference type="Proteomes" id="UP000295157"/>
    </source>
</evidence>
<dbReference type="InterPro" id="IPR036250">
    <property type="entry name" value="AcylCo_DH-like_C"/>
</dbReference>
<dbReference type="CDD" id="cd00567">
    <property type="entry name" value="ACAD"/>
    <property type="match status" value="1"/>
</dbReference>
<dbReference type="InterPro" id="IPR006089">
    <property type="entry name" value="Acyl-CoA_DH_CS"/>
</dbReference>
<dbReference type="InterPro" id="IPR009100">
    <property type="entry name" value="AcylCoA_DH/oxidase_NM_dom_sf"/>
</dbReference>
<dbReference type="PANTHER" id="PTHR43884:SF12">
    <property type="entry name" value="ISOVALERYL-COA DEHYDROGENASE, MITOCHONDRIAL-RELATED"/>
    <property type="match status" value="1"/>
</dbReference>
<sequence>MTDQTIVPAPATIEAVEEFVETTVRERGARMDATGEFDKDLLDQAAALGLVRLIFDDDLRLDLSRMPLAHEVSERLTAVCAPLAMEVGVMRLVSYLLARFAPAPVRDRWLPLTVAGKAYGSFALSEPEAGTDLRGMTTVARRDGDHYVLDGGKCWVGFAPVADYAIVLCKAETDARFAKTLALVVDMASEGASGEWGPRLSGYRGLPNGILTFDGVRVPAGHALEVEGFAGMMDGLNMARIDAAAYACGLLRAALEESVARAAHREAFGGKIGDLPSIQIKLGRMRAAYQAARELTLRAAESYMAKPGGDQDLISVAKMTASDFARDHTDQAMQIFGASGMVIGSRVERLHRDAKATQIFDGTSEIHETMVGRRLVRAYARTNGGDFMAGW</sequence>
<evidence type="ECO:0000256" key="4">
    <source>
        <dbReference type="ARBA" id="ARBA00022827"/>
    </source>
</evidence>
<dbReference type="Gene3D" id="2.40.110.10">
    <property type="entry name" value="Butyryl-CoA Dehydrogenase, subunit A, domain 2"/>
    <property type="match status" value="1"/>
</dbReference>
<dbReference type="Gene3D" id="1.10.540.10">
    <property type="entry name" value="Acyl-CoA dehydrogenase/oxidase, N-terminal domain"/>
    <property type="match status" value="1"/>
</dbReference>
<dbReference type="InterPro" id="IPR006091">
    <property type="entry name" value="Acyl-CoA_Oxase/DH_mid-dom"/>
</dbReference>
<comment type="caution">
    <text evidence="9">The sequence shown here is derived from an EMBL/GenBank/DDBJ whole genome shotgun (WGS) entry which is preliminary data.</text>
</comment>
<feature type="domain" description="Acyl-CoA dehydrogenase/oxidase C-terminal" evidence="6">
    <location>
        <begin position="227"/>
        <end position="375"/>
    </location>
</feature>
<keyword evidence="10" id="KW-1185">Reference proteome</keyword>
<protein>
    <submittedName>
        <fullName evidence="9">Acyl-CoA dehydrogenase family protein</fullName>
    </submittedName>
</protein>
<name>A0A4R4NFL3_9ACTN</name>
<reference evidence="9 10" key="1">
    <citation type="submission" date="2019-02" db="EMBL/GenBank/DDBJ databases">
        <title>Draft genome sequences of novel Actinobacteria.</title>
        <authorList>
            <person name="Sahin N."/>
            <person name="Ay H."/>
            <person name="Saygin H."/>
        </authorList>
    </citation>
    <scope>NUCLEOTIDE SEQUENCE [LARGE SCALE GENOMIC DNA]</scope>
    <source>
        <strain evidence="9 10">KC201</strain>
    </source>
</reference>
<dbReference type="InterPro" id="IPR046373">
    <property type="entry name" value="Acyl-CoA_Oxase/DH_mid-dom_sf"/>
</dbReference>
<evidence type="ECO:0000256" key="5">
    <source>
        <dbReference type="RuleBase" id="RU362125"/>
    </source>
</evidence>
<dbReference type="EMBL" id="SMJZ01000043">
    <property type="protein sequence ID" value="TDC07224.1"/>
    <property type="molecule type" value="Genomic_DNA"/>
</dbReference>
<dbReference type="GO" id="GO:0050660">
    <property type="term" value="F:flavin adenine dinucleotide binding"/>
    <property type="evidence" value="ECO:0007669"/>
    <property type="project" value="InterPro"/>
</dbReference>
<dbReference type="AlphaFoldDB" id="A0A4R4NFL3"/>
<evidence type="ECO:0000259" key="8">
    <source>
        <dbReference type="Pfam" id="PF02771"/>
    </source>
</evidence>
<dbReference type="OrthoDB" id="2769798at2"/>
<dbReference type="Proteomes" id="UP000295157">
    <property type="component" value="Unassembled WGS sequence"/>
</dbReference>
<dbReference type="SUPFAM" id="SSF47203">
    <property type="entry name" value="Acyl-CoA dehydrogenase C-terminal domain-like"/>
    <property type="match status" value="1"/>
</dbReference>
<gene>
    <name evidence="9" type="ORF">E1267_14080</name>
</gene>
<dbReference type="InterPro" id="IPR009075">
    <property type="entry name" value="AcylCo_DH/oxidase_C"/>
</dbReference>
<accession>A0A4R4NFL3</accession>
<dbReference type="InterPro" id="IPR013786">
    <property type="entry name" value="AcylCoA_DH/ox_N"/>
</dbReference>
<dbReference type="PANTHER" id="PTHR43884">
    <property type="entry name" value="ACYL-COA DEHYDROGENASE"/>
    <property type="match status" value="1"/>
</dbReference>
<dbReference type="PROSITE" id="PS00072">
    <property type="entry name" value="ACYL_COA_DH_1"/>
    <property type="match status" value="1"/>
</dbReference>
<keyword evidence="5" id="KW-0560">Oxidoreductase</keyword>
<comment type="cofactor">
    <cofactor evidence="1 5">
        <name>FAD</name>
        <dbReference type="ChEBI" id="CHEBI:57692"/>
    </cofactor>
</comment>
<evidence type="ECO:0000256" key="1">
    <source>
        <dbReference type="ARBA" id="ARBA00001974"/>
    </source>
</evidence>
<evidence type="ECO:0000256" key="3">
    <source>
        <dbReference type="ARBA" id="ARBA00022630"/>
    </source>
</evidence>
<evidence type="ECO:0000313" key="9">
    <source>
        <dbReference type="EMBL" id="TDC07224.1"/>
    </source>
</evidence>
<dbReference type="RefSeq" id="WP_132332888.1">
    <property type="nucleotide sequence ID" value="NZ_SMJZ01000043.1"/>
</dbReference>
<evidence type="ECO:0000256" key="2">
    <source>
        <dbReference type="ARBA" id="ARBA00009347"/>
    </source>
</evidence>
<dbReference type="Pfam" id="PF00441">
    <property type="entry name" value="Acyl-CoA_dh_1"/>
    <property type="match status" value="1"/>
</dbReference>
<dbReference type="SUPFAM" id="SSF56645">
    <property type="entry name" value="Acyl-CoA dehydrogenase NM domain-like"/>
    <property type="match status" value="1"/>
</dbReference>
<dbReference type="Gene3D" id="1.20.140.10">
    <property type="entry name" value="Butyryl-CoA Dehydrogenase, subunit A, domain 3"/>
    <property type="match status" value="1"/>
</dbReference>
<dbReference type="InterPro" id="IPR037069">
    <property type="entry name" value="AcylCoA_DH/ox_N_sf"/>
</dbReference>